<proteinExistence type="predicted"/>
<keyword evidence="1" id="KW-1133">Transmembrane helix</keyword>
<evidence type="ECO:0000313" key="2">
    <source>
        <dbReference type="EMBL" id="MBA8930341.1"/>
    </source>
</evidence>
<feature type="transmembrane region" description="Helical" evidence="1">
    <location>
        <begin position="104"/>
        <end position="125"/>
    </location>
</feature>
<dbReference type="RefSeq" id="WP_158510718.1">
    <property type="nucleotide sequence ID" value="NZ_BAAABQ010000025.1"/>
</dbReference>
<evidence type="ECO:0000313" key="3">
    <source>
        <dbReference type="Proteomes" id="UP000517916"/>
    </source>
</evidence>
<keyword evidence="1" id="KW-0812">Transmembrane</keyword>
<feature type="transmembrane region" description="Helical" evidence="1">
    <location>
        <begin position="182"/>
        <end position="200"/>
    </location>
</feature>
<feature type="transmembrane region" description="Helical" evidence="1">
    <location>
        <begin position="141"/>
        <end position="162"/>
    </location>
</feature>
<dbReference type="Pfam" id="PF06197">
    <property type="entry name" value="DUF998"/>
    <property type="match status" value="1"/>
</dbReference>
<evidence type="ECO:0008006" key="4">
    <source>
        <dbReference type="Google" id="ProtNLM"/>
    </source>
</evidence>
<keyword evidence="3" id="KW-1185">Reference proteome</keyword>
<dbReference type="EMBL" id="JACJID010000006">
    <property type="protein sequence ID" value="MBA8930341.1"/>
    <property type="molecule type" value="Genomic_DNA"/>
</dbReference>
<dbReference type="Proteomes" id="UP000517916">
    <property type="component" value="Unassembled WGS sequence"/>
</dbReference>
<feature type="transmembrane region" description="Helical" evidence="1">
    <location>
        <begin position="75"/>
        <end position="92"/>
    </location>
</feature>
<protein>
    <recommendedName>
        <fullName evidence="4">DUF998 domain-containing protein</fullName>
    </recommendedName>
</protein>
<dbReference type="InterPro" id="IPR009339">
    <property type="entry name" value="DUF998"/>
</dbReference>
<name>A0ABR6BTT8_9PSEU</name>
<organism evidence="2 3">
    <name type="scientific">Kutzneria viridogrisea</name>
    <dbReference type="NCBI Taxonomy" id="47990"/>
    <lineage>
        <taxon>Bacteria</taxon>
        <taxon>Bacillati</taxon>
        <taxon>Actinomycetota</taxon>
        <taxon>Actinomycetes</taxon>
        <taxon>Pseudonocardiales</taxon>
        <taxon>Pseudonocardiaceae</taxon>
        <taxon>Kutzneria</taxon>
    </lineage>
</organism>
<evidence type="ECO:0000256" key="1">
    <source>
        <dbReference type="SAM" id="Phobius"/>
    </source>
</evidence>
<sequence length="224" mass="23711">MAIIGFVISLLPMVYLHLESSGQLNPLKHTISDYVFAHQGARLFDTSALALAIGSASLLTGLAGAGLVRGAPLTVLLLVWCGGLIVAVLFPTDPVDGVQSISGAVHRWAGTLFFPCLSLAGFLLAKRCQVTPGWERFSRTVLRLSVASTVVLATFALIQLSINRPDLMPFDGLRNYLGLAERILFAVDMALLFVLGLALWMGGSRQAVEPAGAEHQDLAEGGAA</sequence>
<comment type="caution">
    <text evidence="2">The sequence shown here is derived from an EMBL/GenBank/DDBJ whole genome shotgun (WGS) entry which is preliminary data.</text>
</comment>
<gene>
    <name evidence="2" type="ORF">BC739_007574</name>
</gene>
<accession>A0ABR6BTT8</accession>
<reference evidence="2 3" key="1">
    <citation type="submission" date="2020-08" db="EMBL/GenBank/DDBJ databases">
        <title>Genomic Encyclopedia of Archaeal and Bacterial Type Strains, Phase II (KMG-II): from individual species to whole genera.</title>
        <authorList>
            <person name="Goeker M."/>
        </authorList>
    </citation>
    <scope>NUCLEOTIDE SEQUENCE [LARGE SCALE GENOMIC DNA]</scope>
    <source>
        <strain evidence="2 3">DSM 43850</strain>
    </source>
</reference>
<feature type="transmembrane region" description="Helical" evidence="1">
    <location>
        <begin position="48"/>
        <end position="68"/>
    </location>
</feature>
<keyword evidence="1" id="KW-0472">Membrane</keyword>